<evidence type="ECO:0000256" key="1">
    <source>
        <dbReference type="ARBA" id="ARBA00004651"/>
    </source>
</evidence>
<keyword evidence="3" id="KW-0813">Transport</keyword>
<keyword evidence="7 8" id="KW-0472">Membrane</keyword>
<dbReference type="PANTHER" id="PTHR46494">
    <property type="entry name" value="CORA FAMILY METAL ION TRANSPORTER (EUROFUNG)"/>
    <property type="match status" value="1"/>
</dbReference>
<dbReference type="Gene3D" id="1.20.58.340">
    <property type="entry name" value="Magnesium transport protein CorA, transmembrane region"/>
    <property type="match status" value="2"/>
</dbReference>
<comment type="similarity">
    <text evidence="2">Belongs to the CorA metal ion transporter (MIT) (TC 1.A.35) family.</text>
</comment>
<proteinExistence type="inferred from homology"/>
<keyword evidence="4" id="KW-1003">Cell membrane</keyword>
<name>A0ABW3MIN0_9PSEU</name>
<accession>A0ABW3MIN0</accession>
<evidence type="ECO:0000313" key="9">
    <source>
        <dbReference type="EMBL" id="MFD1050478.1"/>
    </source>
</evidence>
<organism evidence="9 10">
    <name type="scientific">Kibdelosporangium lantanae</name>
    <dbReference type="NCBI Taxonomy" id="1497396"/>
    <lineage>
        <taxon>Bacteria</taxon>
        <taxon>Bacillati</taxon>
        <taxon>Actinomycetota</taxon>
        <taxon>Actinomycetes</taxon>
        <taxon>Pseudonocardiales</taxon>
        <taxon>Pseudonocardiaceae</taxon>
        <taxon>Kibdelosporangium</taxon>
    </lineage>
</organism>
<evidence type="ECO:0000313" key="10">
    <source>
        <dbReference type="Proteomes" id="UP001597045"/>
    </source>
</evidence>
<dbReference type="SUPFAM" id="SSF143865">
    <property type="entry name" value="CorA soluble domain-like"/>
    <property type="match status" value="1"/>
</dbReference>
<dbReference type="Proteomes" id="UP001597045">
    <property type="component" value="Unassembled WGS sequence"/>
</dbReference>
<evidence type="ECO:0000256" key="6">
    <source>
        <dbReference type="ARBA" id="ARBA00022989"/>
    </source>
</evidence>
<sequence>LKLGPAAVLHAIADQIVDNYLDVTEAFGQDIELMESSIFEPRSEVGAEQIYLMKREILELRHAVQPLVNPMRRLAEADYLRQVRPYFQDVNDHLTSVSERVTAFDELLTSLVDATLGKISLQQNVDVRKISSWIAIITVPTMVFGIYGTNFDNLPLKHWVLGYPAVLLVTAGICLALYRILKRNEWL</sequence>
<keyword evidence="10" id="KW-1185">Reference proteome</keyword>
<dbReference type="Pfam" id="PF01544">
    <property type="entry name" value="CorA"/>
    <property type="match status" value="1"/>
</dbReference>
<evidence type="ECO:0000256" key="3">
    <source>
        <dbReference type="ARBA" id="ARBA00022448"/>
    </source>
</evidence>
<evidence type="ECO:0000256" key="2">
    <source>
        <dbReference type="ARBA" id="ARBA00009765"/>
    </source>
</evidence>
<dbReference type="EMBL" id="JBHTIS010002866">
    <property type="protein sequence ID" value="MFD1050478.1"/>
    <property type="molecule type" value="Genomic_DNA"/>
</dbReference>
<comment type="caution">
    <text evidence="9">The sequence shown here is derived from an EMBL/GenBank/DDBJ whole genome shotgun (WGS) entry which is preliminary data.</text>
</comment>
<reference evidence="10" key="1">
    <citation type="journal article" date="2019" name="Int. J. Syst. Evol. Microbiol.">
        <title>The Global Catalogue of Microorganisms (GCM) 10K type strain sequencing project: providing services to taxonomists for standard genome sequencing and annotation.</title>
        <authorList>
            <consortium name="The Broad Institute Genomics Platform"/>
            <consortium name="The Broad Institute Genome Sequencing Center for Infectious Disease"/>
            <person name="Wu L."/>
            <person name="Ma J."/>
        </authorList>
    </citation>
    <scope>NUCLEOTIDE SEQUENCE [LARGE SCALE GENOMIC DNA]</scope>
    <source>
        <strain evidence="10">JCM 31486</strain>
    </source>
</reference>
<dbReference type="PANTHER" id="PTHR46494:SF1">
    <property type="entry name" value="CORA FAMILY METAL ION TRANSPORTER (EUROFUNG)"/>
    <property type="match status" value="1"/>
</dbReference>
<evidence type="ECO:0000256" key="4">
    <source>
        <dbReference type="ARBA" id="ARBA00022475"/>
    </source>
</evidence>
<feature type="transmembrane region" description="Helical" evidence="8">
    <location>
        <begin position="160"/>
        <end position="181"/>
    </location>
</feature>
<dbReference type="InterPro" id="IPR002523">
    <property type="entry name" value="MgTranspt_CorA/ZnTranspt_ZntB"/>
</dbReference>
<dbReference type="InterPro" id="IPR045861">
    <property type="entry name" value="CorA_cytoplasmic_dom"/>
</dbReference>
<keyword evidence="6 8" id="KW-1133">Transmembrane helix</keyword>
<comment type="subcellular location">
    <subcellularLocation>
        <location evidence="1">Cell membrane</location>
        <topology evidence="1">Multi-pass membrane protein</topology>
    </subcellularLocation>
</comment>
<keyword evidence="5 8" id="KW-0812">Transmembrane</keyword>
<dbReference type="SUPFAM" id="SSF144083">
    <property type="entry name" value="Magnesium transport protein CorA, transmembrane region"/>
    <property type="match status" value="1"/>
</dbReference>
<evidence type="ECO:0000256" key="7">
    <source>
        <dbReference type="ARBA" id="ARBA00023136"/>
    </source>
</evidence>
<evidence type="ECO:0000256" key="5">
    <source>
        <dbReference type="ARBA" id="ARBA00022692"/>
    </source>
</evidence>
<feature type="transmembrane region" description="Helical" evidence="8">
    <location>
        <begin position="130"/>
        <end position="148"/>
    </location>
</feature>
<dbReference type="InterPro" id="IPR045863">
    <property type="entry name" value="CorA_TM1_TM2"/>
</dbReference>
<evidence type="ECO:0000256" key="8">
    <source>
        <dbReference type="SAM" id="Phobius"/>
    </source>
</evidence>
<protein>
    <submittedName>
        <fullName evidence="9">CorA family divalent cation transporter</fullName>
    </submittedName>
</protein>
<gene>
    <name evidence="9" type="ORF">ACFQ1S_35610</name>
</gene>
<feature type="non-terminal residue" evidence="9">
    <location>
        <position position="1"/>
    </location>
</feature>